<reference evidence="2" key="1">
    <citation type="submission" date="2023-08" db="EMBL/GenBank/DDBJ databases">
        <authorList>
            <person name="Chen Y."/>
            <person name="Shah S."/>
            <person name="Dougan E. K."/>
            <person name="Thang M."/>
            <person name="Chan C."/>
        </authorList>
    </citation>
    <scope>NUCLEOTIDE SEQUENCE</scope>
</reference>
<comment type="caution">
    <text evidence="2">The sequence shown here is derived from an EMBL/GenBank/DDBJ whole genome shotgun (WGS) entry which is preliminary data.</text>
</comment>
<keyword evidence="1" id="KW-0812">Transmembrane</keyword>
<gene>
    <name evidence="2" type="ORF">EVOR1521_LOCUS28605</name>
</gene>
<evidence type="ECO:0000313" key="2">
    <source>
        <dbReference type="EMBL" id="CAJ1406715.1"/>
    </source>
</evidence>
<evidence type="ECO:0000256" key="1">
    <source>
        <dbReference type="SAM" id="Phobius"/>
    </source>
</evidence>
<dbReference type="SUPFAM" id="SSF52058">
    <property type="entry name" value="L domain-like"/>
    <property type="match status" value="1"/>
</dbReference>
<protein>
    <recommendedName>
        <fullName evidence="4">Tyrosine-protein kinase ephrin type A/B receptor-like domain-containing protein</fullName>
    </recommendedName>
</protein>
<accession>A0AA36NBX7</accession>
<sequence length="928" mass="99303">MKELALSNTSVSGNIGVLTKWPEIQLVDLARTEVTGRLTASWRGRCAMLGSLKLSRSRVEFLPAAEDRKDFQMIHTQEENAIFPKLRLLEISGCPLRGNFSDMLQPLLASGVLTTIKADGCGLLGSLPQLTHISAVVDGTSWASWTPPLVESLVSLDLSSNKMSFIEEIPQRVQALLLADNPSVAFAAGVFAKAVSDAIFVDLQKVTLENKTEAKELLEGGQLSRTAKRSSESIEGGFACFDLTSKALQITPARFLPMELCSCSPGRQGAGADCEKCPVNHFKEGYNGTCQKCEPGSTAPEGSTSCTCAVGEPYDDHGTNRCGCVAGEAYNRSENGKSDCLPCHNLHLLCPQPGMLLSSAMPEEGHARLQQGDTAALPCLPPKYTRCNASTGNASSTLGCADGYSGLLCSDCSQGHYAASKLCEACPSTDAMPQLLHIAIAAAVALTVGSVLALVWLRQRTPEAAKLPQASALSALKEQIKGQAPILLQLCQVWAVLAVLAKGEQGQSSTSLWELPYVEVLQFSIASLKNGLSLQCRFDALTVRLASALIAAVTPILLLICCIALEVYNGSGISAGLKVLTMLYIGGASAASKLLSCQTTDGEGNLLPKELTFRKSLPHLRCHDDPLGPYVDATGMVAAFCYGVVVPGCLLYLYAKQHLLLLPGKATVAWAADHADLEVWLVQTTSSSPEKLTLKSAAITRRLVAAAAAYISVLMRGRVSVELKENTVIVKPIAGHSFRTNELQSASAISLTAKVRDSSLQSRELAEAMMDRCLVEESQERVLAGSRDIFLKYTHCRNVYMEILQKGAAIALVSVAGSEDGLQLSVAITLLMAATSGMVQPFLQPQINALQCCCFLCLALASVSFSFQMAWLSRFALALPFLLSAFLALRPDSTESLSVRLWEQLKQQIPKLEDGKAVEVVAETFTFI</sequence>
<organism evidence="2 3">
    <name type="scientific">Effrenium voratum</name>
    <dbReference type="NCBI Taxonomy" id="2562239"/>
    <lineage>
        <taxon>Eukaryota</taxon>
        <taxon>Sar</taxon>
        <taxon>Alveolata</taxon>
        <taxon>Dinophyceae</taxon>
        <taxon>Suessiales</taxon>
        <taxon>Symbiodiniaceae</taxon>
        <taxon>Effrenium</taxon>
    </lineage>
</organism>
<feature type="transmembrane region" description="Helical" evidence="1">
    <location>
        <begin position="847"/>
        <end position="865"/>
    </location>
</feature>
<dbReference type="AlphaFoldDB" id="A0AA36NBX7"/>
<dbReference type="EMBL" id="CAUJNA010003642">
    <property type="protein sequence ID" value="CAJ1406715.1"/>
    <property type="molecule type" value="Genomic_DNA"/>
</dbReference>
<feature type="transmembrane region" description="Helical" evidence="1">
    <location>
        <begin position="435"/>
        <end position="457"/>
    </location>
</feature>
<dbReference type="Gene3D" id="3.80.10.10">
    <property type="entry name" value="Ribonuclease Inhibitor"/>
    <property type="match status" value="1"/>
</dbReference>
<proteinExistence type="predicted"/>
<keyword evidence="3" id="KW-1185">Reference proteome</keyword>
<dbReference type="InterPro" id="IPR032675">
    <property type="entry name" value="LRR_dom_sf"/>
</dbReference>
<evidence type="ECO:0008006" key="4">
    <source>
        <dbReference type="Google" id="ProtNLM"/>
    </source>
</evidence>
<keyword evidence="1" id="KW-1133">Transmembrane helix</keyword>
<keyword evidence="1" id="KW-0472">Membrane</keyword>
<dbReference type="Proteomes" id="UP001178507">
    <property type="component" value="Unassembled WGS sequence"/>
</dbReference>
<evidence type="ECO:0000313" key="3">
    <source>
        <dbReference type="Proteomes" id="UP001178507"/>
    </source>
</evidence>
<feature type="transmembrane region" description="Helical" evidence="1">
    <location>
        <begin position="633"/>
        <end position="655"/>
    </location>
</feature>
<feature type="transmembrane region" description="Helical" evidence="1">
    <location>
        <begin position="545"/>
        <end position="568"/>
    </location>
</feature>
<name>A0AA36NBX7_9DINO</name>